<feature type="region of interest" description="Disordered" evidence="1">
    <location>
        <begin position="59"/>
        <end position="78"/>
    </location>
</feature>
<feature type="transmembrane region" description="Helical" evidence="2">
    <location>
        <begin position="379"/>
        <end position="404"/>
    </location>
</feature>
<evidence type="ECO:0000313" key="4">
    <source>
        <dbReference type="Proteomes" id="UP000006892"/>
    </source>
</evidence>
<evidence type="ECO:0000256" key="1">
    <source>
        <dbReference type="SAM" id="MobiDB-lite"/>
    </source>
</evidence>
<feature type="region of interest" description="Disordered" evidence="1">
    <location>
        <begin position="1"/>
        <end position="24"/>
    </location>
</feature>
<keyword evidence="2" id="KW-0472">Membrane</keyword>
<dbReference type="AlphaFoldDB" id="A0A3S5Y6I1"/>
<dbReference type="PANTHER" id="PTHR36840:SF1">
    <property type="entry name" value="BLL5714 PROTEIN"/>
    <property type="match status" value="1"/>
</dbReference>
<dbReference type="InterPro" id="IPR010640">
    <property type="entry name" value="Low_temperature_requirement_A"/>
</dbReference>
<evidence type="ECO:0000256" key="2">
    <source>
        <dbReference type="SAM" id="Phobius"/>
    </source>
</evidence>
<proteinExistence type="predicted"/>
<feature type="transmembrane region" description="Helical" evidence="2">
    <location>
        <begin position="247"/>
        <end position="264"/>
    </location>
</feature>
<keyword evidence="2" id="KW-0812">Transmembrane</keyword>
<feature type="transmembrane region" description="Helical" evidence="2">
    <location>
        <begin position="102"/>
        <end position="120"/>
    </location>
</feature>
<keyword evidence="2" id="KW-1133">Transmembrane helix</keyword>
<reference evidence="3" key="1">
    <citation type="journal article" date="2010" name="PLoS Genet.">
        <title>The genome of a pathogenic rhodococcus: cooptive virulence underpinned by key gene acquisitions.</title>
        <authorList>
            <person name="Letek M."/>
            <person name="Gonzalez P."/>
            <person name="Macarthur I."/>
            <person name="Rodriguez H."/>
            <person name="Freeman T.C."/>
            <person name="Valero-Rello A."/>
            <person name="Blanco M."/>
            <person name="Buckley T."/>
            <person name="Cherevach I."/>
            <person name="Fahey R."/>
            <person name="Hapeshi A."/>
            <person name="Holdstock J."/>
            <person name="Leadon D."/>
            <person name="Navas J."/>
            <person name="Ocampo A."/>
            <person name="Quail M.A."/>
            <person name="Sanders M."/>
            <person name="Scortti M.M."/>
            <person name="Prescott J.F."/>
            <person name="Fogarty U."/>
            <person name="Meijer W.G."/>
            <person name="Parkhill J."/>
            <person name="Bentley S.D."/>
            <person name="Vazquez-Boland J.A."/>
        </authorList>
    </citation>
    <scope>NUCLEOTIDE SEQUENCE [LARGE SCALE GENOMIC DNA]</scope>
    <source>
        <strain evidence="3 4">103S</strain>
    </source>
</reference>
<dbReference type="Proteomes" id="UP001154400">
    <property type="component" value="Chromosome"/>
</dbReference>
<feature type="transmembrane region" description="Helical" evidence="2">
    <location>
        <begin position="416"/>
        <end position="435"/>
    </location>
</feature>
<feature type="transmembrane region" description="Helical" evidence="2">
    <location>
        <begin position="346"/>
        <end position="367"/>
    </location>
</feature>
<dbReference type="Pfam" id="PF06772">
    <property type="entry name" value="LtrA"/>
    <property type="match status" value="1"/>
</dbReference>
<organism evidence="3">
    <name type="scientific">Rhodococcus hoagii (strain 103S)</name>
    <name type="common">Rhodococcus equi</name>
    <dbReference type="NCBI Taxonomy" id="685727"/>
    <lineage>
        <taxon>Bacteria</taxon>
        <taxon>Bacillati</taxon>
        <taxon>Actinomycetota</taxon>
        <taxon>Actinomycetes</taxon>
        <taxon>Mycobacteriales</taxon>
        <taxon>Nocardiaceae</taxon>
        <taxon>Prescottella</taxon>
    </lineage>
</organism>
<dbReference type="KEGG" id="req:REQ_21160"/>
<feature type="transmembrane region" description="Helical" evidence="2">
    <location>
        <begin position="161"/>
        <end position="182"/>
    </location>
</feature>
<feature type="transmembrane region" description="Helical" evidence="2">
    <location>
        <begin position="316"/>
        <end position="334"/>
    </location>
</feature>
<accession>A0A3S5Y6I1</accession>
<sequence>MVAHRVRYLPHHRPSGPGHEPCSGGCVPAGASRCSRPGGGSGDGLADQSPTAAAFRSLAQQMTSSPAPPPVCSAAPAHPRPLRRLTARGRDETHRGVSSLELFFDLCFIVAIAQVGAQLVHAIVEGHTGEGILNYLMIFFAIWWAWMNFTWFASAYDNDDVLYRIVTLIQIAGVLVLTAGVSQAFEEHAYPVVILGYVIMRLAMTAQWLRVARSSQGPERTMALRYAIGLCQIGWLGLLALPEADRPWVFMVMALLEMAVPLYAERAHPTPWHPHHIAERYGLLTLIVLGETIAAATVAVKSGIDEHEALGELVPIAAGGLLIIFAAWWVYFAVPIHGHLRSNRQSFLWGYGHYLIFVSGAAIGAGLEVAVEQAVGNAHLSALSASAAVTLPTALFLLTVWALHSRFYKVGIAQQSVLPATALLVVVCTFLGNWAVLAAGLVAALAVAAGVTLTALGASPERGKGGESAAVPVL</sequence>
<feature type="transmembrane region" description="Helical" evidence="2">
    <location>
        <begin position="284"/>
        <end position="304"/>
    </location>
</feature>
<feature type="compositionally biased region" description="Basic residues" evidence="1">
    <location>
        <begin position="1"/>
        <end position="14"/>
    </location>
</feature>
<feature type="transmembrane region" description="Helical" evidence="2">
    <location>
        <begin position="132"/>
        <end position="149"/>
    </location>
</feature>
<feature type="transmembrane region" description="Helical" evidence="2">
    <location>
        <begin position="188"/>
        <end position="211"/>
    </location>
</feature>
<feature type="transmembrane region" description="Helical" evidence="2">
    <location>
        <begin position="223"/>
        <end position="241"/>
    </location>
</feature>
<name>A0A3S5Y6I1_RHOH1</name>
<gene>
    <name evidence="3" type="ordered locus">REQ_21160</name>
</gene>
<dbReference type="EMBL" id="FN563149">
    <property type="protein sequence ID" value="CBH48172.1"/>
    <property type="molecule type" value="Genomic_DNA"/>
</dbReference>
<dbReference type="PANTHER" id="PTHR36840">
    <property type="entry name" value="BLL5714 PROTEIN"/>
    <property type="match status" value="1"/>
</dbReference>
<evidence type="ECO:0000313" key="3">
    <source>
        <dbReference type="EMBL" id="CBH48172.1"/>
    </source>
</evidence>
<protein>
    <submittedName>
        <fullName evidence="3">Integral membrane protein</fullName>
    </submittedName>
</protein>